<feature type="transmembrane region" description="Helical" evidence="1">
    <location>
        <begin position="260"/>
        <end position="282"/>
    </location>
</feature>
<feature type="transmembrane region" description="Helical" evidence="1">
    <location>
        <begin position="228"/>
        <end position="248"/>
    </location>
</feature>
<protein>
    <submittedName>
        <fullName evidence="2">Permease DsdX</fullName>
    </submittedName>
</protein>
<feature type="transmembrane region" description="Helical" evidence="1">
    <location>
        <begin position="137"/>
        <end position="159"/>
    </location>
</feature>
<keyword evidence="1" id="KW-0812">Transmembrane</keyword>
<feature type="transmembrane region" description="Helical" evidence="1">
    <location>
        <begin position="420"/>
        <end position="441"/>
    </location>
</feature>
<reference evidence="2 3" key="1">
    <citation type="submission" date="2018-08" db="EMBL/GenBank/DDBJ databases">
        <title>A genome reference for cultivated species of the human gut microbiota.</title>
        <authorList>
            <person name="Zou Y."/>
            <person name="Xue W."/>
            <person name="Luo G."/>
        </authorList>
    </citation>
    <scope>NUCLEOTIDE SEQUENCE [LARGE SCALE GENOMIC DNA]</scope>
    <source>
        <strain evidence="2 3">AF27-12</strain>
    </source>
</reference>
<feature type="transmembrane region" description="Helical" evidence="1">
    <location>
        <begin position="334"/>
        <end position="353"/>
    </location>
</feature>
<organism evidence="2 3">
    <name type="scientific">Megamonas rupellensis</name>
    <dbReference type="NCBI Taxonomy" id="491921"/>
    <lineage>
        <taxon>Bacteria</taxon>
        <taxon>Bacillati</taxon>
        <taxon>Bacillota</taxon>
        <taxon>Negativicutes</taxon>
        <taxon>Selenomonadales</taxon>
        <taxon>Selenomonadaceae</taxon>
        <taxon>Megamonas</taxon>
    </lineage>
</organism>
<feature type="transmembrane region" description="Helical" evidence="1">
    <location>
        <begin position="61"/>
        <end position="81"/>
    </location>
</feature>
<proteinExistence type="predicted"/>
<dbReference type="InterPro" id="IPR003474">
    <property type="entry name" value="Glcn_transporter"/>
</dbReference>
<dbReference type="AlphaFoldDB" id="A0A412CCP2"/>
<dbReference type="NCBIfam" id="TIGR00791">
    <property type="entry name" value="gntP"/>
    <property type="match status" value="1"/>
</dbReference>
<evidence type="ECO:0000313" key="2">
    <source>
        <dbReference type="EMBL" id="RGQ79354.1"/>
    </source>
</evidence>
<feature type="transmembrane region" description="Helical" evidence="1">
    <location>
        <begin position="302"/>
        <end position="322"/>
    </location>
</feature>
<feature type="transmembrane region" description="Helical" evidence="1">
    <location>
        <begin position="359"/>
        <end position="378"/>
    </location>
</feature>
<evidence type="ECO:0000256" key="1">
    <source>
        <dbReference type="SAM" id="Phobius"/>
    </source>
</evidence>
<dbReference type="PANTHER" id="PTHR30354">
    <property type="entry name" value="GNT FAMILY GLUCONATE TRANSPORTER"/>
    <property type="match status" value="1"/>
</dbReference>
<feature type="transmembrane region" description="Helical" evidence="1">
    <location>
        <begin position="179"/>
        <end position="199"/>
    </location>
</feature>
<feature type="transmembrane region" description="Helical" evidence="1">
    <location>
        <begin position="6"/>
        <end position="23"/>
    </location>
</feature>
<keyword evidence="1" id="KW-1133">Transmembrane helix</keyword>
<dbReference type="Proteomes" id="UP000286147">
    <property type="component" value="Unassembled WGS sequence"/>
</dbReference>
<accession>A0A412CCP2</accession>
<sequence>MDNTLFLIATLVSAIILVILLIMKARLHAFISLVIACFYVGILTGMPLLKICSSIEAGMGSTLGFLATVLGLGSILGKMLEESGGAERLARTLINTLGKKRANWAMMIVGLLTGIPVFFQVGFVLLIPLVISVARATGLSIVAIGVPMGVSLQIVHCMLPPHPAAMAIAATLNADLGKVILLGLVACIPAAIIAGPFYAKILSKNIKTDLKALTEPVTPVPDSALPKFGITLFTILLPMIIMVAKTIFDLTSLKTSSYADIVNFIGNPITALLISAFFAYWSLGLCRGFNRNQLLKFTEQCFGPVAGILLVIGAGGAFNKVLLDSGLGTQLGDVLASLSLSPLILAWFVAAMMRLSVGSATVAMMTATGIVLPILPQYPNLDPALVALAVGSGAICFSTVTDSGFWIVKEYFGISVMDALKSYTLATCIASITAISITLLLSTIF</sequence>
<dbReference type="GO" id="GO:0015128">
    <property type="term" value="F:gluconate transmembrane transporter activity"/>
    <property type="evidence" value="ECO:0007669"/>
    <property type="project" value="InterPro"/>
</dbReference>
<dbReference type="RefSeq" id="WP_117898637.1">
    <property type="nucleotide sequence ID" value="NZ_QRTP01000030.1"/>
</dbReference>
<dbReference type="GO" id="GO:0005886">
    <property type="term" value="C:plasma membrane"/>
    <property type="evidence" value="ECO:0007669"/>
    <property type="project" value="TreeGrafter"/>
</dbReference>
<comment type="caution">
    <text evidence="2">The sequence shown here is derived from an EMBL/GenBank/DDBJ whole genome shotgun (WGS) entry which is preliminary data.</text>
</comment>
<gene>
    <name evidence="2" type="ORF">DWY77_09760</name>
</gene>
<dbReference type="PANTHER" id="PTHR30354:SF6">
    <property type="entry name" value="D-SERINE TRANSPORTER DSDX"/>
    <property type="match status" value="1"/>
</dbReference>
<feature type="transmembrane region" description="Helical" evidence="1">
    <location>
        <begin position="385"/>
        <end position="408"/>
    </location>
</feature>
<name>A0A412CCP2_9FIRM</name>
<dbReference type="PIRSF" id="PIRSF002746">
    <property type="entry name" value="Gluconate_transporter"/>
    <property type="match status" value="1"/>
</dbReference>
<feature type="transmembrane region" description="Helical" evidence="1">
    <location>
        <begin position="102"/>
        <end position="131"/>
    </location>
</feature>
<evidence type="ECO:0000313" key="3">
    <source>
        <dbReference type="Proteomes" id="UP000286147"/>
    </source>
</evidence>
<feature type="transmembrane region" description="Helical" evidence="1">
    <location>
        <begin position="30"/>
        <end position="49"/>
    </location>
</feature>
<dbReference type="Pfam" id="PF02447">
    <property type="entry name" value="GntP_permease"/>
    <property type="match status" value="1"/>
</dbReference>
<dbReference type="EMBL" id="QRTP01000030">
    <property type="protein sequence ID" value="RGQ79354.1"/>
    <property type="molecule type" value="Genomic_DNA"/>
</dbReference>
<keyword evidence="1" id="KW-0472">Membrane</keyword>